<name>W9V6Y8_9GAMM</name>
<reference evidence="3 4" key="1">
    <citation type="submission" date="2012-11" db="EMBL/GenBank/DDBJ databases">
        <title>Genome assembly of Thiorhodococcus sp. AK35.</title>
        <authorList>
            <person name="Nupur N."/>
            <person name="Khatri I."/>
            <person name="Subramanian S."/>
            <person name="Pinnaka A."/>
        </authorList>
    </citation>
    <scope>NUCLEOTIDE SEQUENCE [LARGE SCALE GENOMIC DNA]</scope>
    <source>
        <strain evidence="3 4">AK35</strain>
    </source>
</reference>
<dbReference type="eggNOG" id="COG4115">
    <property type="taxonomic scope" value="Bacteria"/>
</dbReference>
<dbReference type="Proteomes" id="UP000019460">
    <property type="component" value="Unassembled WGS sequence"/>
</dbReference>
<dbReference type="Pfam" id="PF05016">
    <property type="entry name" value="ParE_toxin"/>
    <property type="match status" value="1"/>
</dbReference>
<dbReference type="InterPro" id="IPR007712">
    <property type="entry name" value="RelE/ParE_toxin"/>
</dbReference>
<keyword evidence="2" id="KW-1277">Toxin-antitoxin system</keyword>
<dbReference type="AlphaFoldDB" id="W9V6Y8"/>
<dbReference type="PANTHER" id="PTHR35601">
    <property type="entry name" value="TOXIN RELE"/>
    <property type="match status" value="1"/>
</dbReference>
<dbReference type="EMBL" id="AONC01000028">
    <property type="protein sequence ID" value="EXJ15308.1"/>
    <property type="molecule type" value="Genomic_DNA"/>
</dbReference>
<keyword evidence="4" id="KW-1185">Reference proteome</keyword>
<protein>
    <submittedName>
        <fullName evidence="3">RelE/StbE replicon stabilization toxin</fullName>
    </submittedName>
</protein>
<evidence type="ECO:0000256" key="1">
    <source>
        <dbReference type="ARBA" id="ARBA00006226"/>
    </source>
</evidence>
<evidence type="ECO:0000256" key="2">
    <source>
        <dbReference type="ARBA" id="ARBA00022649"/>
    </source>
</evidence>
<dbReference type="RefSeq" id="WP_043753251.1">
    <property type="nucleotide sequence ID" value="NZ_AONC01000028.1"/>
</dbReference>
<gene>
    <name evidence="3" type="ORF">D779_1606</name>
</gene>
<evidence type="ECO:0000313" key="4">
    <source>
        <dbReference type="Proteomes" id="UP000019460"/>
    </source>
</evidence>
<sequence length="84" mass="9903">MRYRVSFTQQAEKDIEKLTPKLRDKLKDIVRNRLAVDLYSGKPLIGPLKGYYSIRLTYQDRILYSIQDDALLVVVLRTRTHYGD</sequence>
<comment type="caution">
    <text evidence="3">The sequence shown here is derived from an EMBL/GenBank/DDBJ whole genome shotgun (WGS) entry which is preliminary data.</text>
</comment>
<organism evidence="3 4">
    <name type="scientific">Imhoffiella purpurea</name>
    <dbReference type="NCBI Taxonomy" id="1249627"/>
    <lineage>
        <taxon>Bacteria</taxon>
        <taxon>Pseudomonadati</taxon>
        <taxon>Pseudomonadota</taxon>
        <taxon>Gammaproteobacteria</taxon>
        <taxon>Chromatiales</taxon>
        <taxon>Chromatiaceae</taxon>
        <taxon>Imhoffiella</taxon>
    </lineage>
</organism>
<comment type="similarity">
    <text evidence="1">Belongs to the RelE toxin family.</text>
</comment>
<dbReference type="STRING" id="1249627.D779_1606"/>
<proteinExistence type="inferred from homology"/>
<accession>W9V6Y8</accession>
<dbReference type="SUPFAM" id="SSF143011">
    <property type="entry name" value="RelE-like"/>
    <property type="match status" value="1"/>
</dbReference>
<dbReference type="OrthoDB" id="5770953at2"/>
<dbReference type="InterPro" id="IPR035093">
    <property type="entry name" value="RelE/ParE_toxin_dom_sf"/>
</dbReference>
<dbReference type="PANTHER" id="PTHR35601:SF1">
    <property type="entry name" value="TOXIN RELE"/>
    <property type="match status" value="1"/>
</dbReference>
<evidence type="ECO:0000313" key="3">
    <source>
        <dbReference type="EMBL" id="EXJ15308.1"/>
    </source>
</evidence>
<dbReference type="Gene3D" id="3.30.2310.20">
    <property type="entry name" value="RelE-like"/>
    <property type="match status" value="1"/>
</dbReference>